<dbReference type="InterPro" id="IPR003012">
    <property type="entry name" value="Tet_transcr_reg_TetR"/>
</dbReference>
<evidence type="ECO:0000256" key="4">
    <source>
        <dbReference type="ARBA" id="ARBA00023163"/>
    </source>
</evidence>
<sequence>MAAISMVDKPSQVFLQCKINPKPVFLAVQEKLRDDRGMADRRARPRAGLTREKILDAAIEFVDAHGLTALSTRKLGAAMGVDGMSLYHYVPNKAALLDGMVERLLEQSLADLLPAPGTSWPDAVSAMAHGFRTTLLRHPAALGIIATRPVNSPGAFRILESGLAVLCDQGVELGRAMDILNAVMMFVIGHTLAEAGATPGHEQDESAPAEADPDAYPLLAAALATGAGLDFETRFTATVDILVRGFAAG</sequence>
<dbReference type="Pfam" id="PF02909">
    <property type="entry name" value="TetR_C_1"/>
    <property type="match status" value="1"/>
</dbReference>
<evidence type="ECO:0000256" key="5">
    <source>
        <dbReference type="PROSITE-ProRule" id="PRU00335"/>
    </source>
</evidence>
<dbReference type="InterPro" id="IPR036271">
    <property type="entry name" value="Tet_transcr_reg_TetR-rel_C_sf"/>
</dbReference>
<dbReference type="PROSITE" id="PS50977">
    <property type="entry name" value="HTH_TETR_2"/>
    <property type="match status" value="1"/>
</dbReference>
<dbReference type="GO" id="GO:0046677">
    <property type="term" value="P:response to antibiotic"/>
    <property type="evidence" value="ECO:0007669"/>
    <property type="project" value="InterPro"/>
</dbReference>
<dbReference type="InterPro" id="IPR009057">
    <property type="entry name" value="Homeodomain-like_sf"/>
</dbReference>
<dbReference type="GO" id="GO:0000976">
    <property type="term" value="F:transcription cis-regulatory region binding"/>
    <property type="evidence" value="ECO:0007669"/>
    <property type="project" value="TreeGrafter"/>
</dbReference>
<keyword evidence="3 5" id="KW-0238">DNA-binding</keyword>
<dbReference type="Pfam" id="PF00440">
    <property type="entry name" value="TetR_N"/>
    <property type="match status" value="1"/>
</dbReference>
<evidence type="ECO:0000313" key="8">
    <source>
        <dbReference type="Proteomes" id="UP000503540"/>
    </source>
</evidence>
<dbReference type="GO" id="GO:0045892">
    <property type="term" value="P:negative regulation of DNA-templated transcription"/>
    <property type="evidence" value="ECO:0007669"/>
    <property type="project" value="InterPro"/>
</dbReference>
<evidence type="ECO:0000256" key="2">
    <source>
        <dbReference type="ARBA" id="ARBA00023015"/>
    </source>
</evidence>
<dbReference type="Gene3D" id="1.10.10.60">
    <property type="entry name" value="Homeodomain-like"/>
    <property type="match status" value="1"/>
</dbReference>
<dbReference type="GO" id="GO:0003700">
    <property type="term" value="F:DNA-binding transcription factor activity"/>
    <property type="evidence" value="ECO:0007669"/>
    <property type="project" value="TreeGrafter"/>
</dbReference>
<dbReference type="SUPFAM" id="SSF46689">
    <property type="entry name" value="Homeodomain-like"/>
    <property type="match status" value="1"/>
</dbReference>
<evidence type="ECO:0000259" key="6">
    <source>
        <dbReference type="PROSITE" id="PS50977"/>
    </source>
</evidence>
<name>A0A6G9YDR4_9NOCA</name>
<dbReference type="AlphaFoldDB" id="A0A6G9YDR4"/>
<accession>A0A6G9YDR4</accession>
<dbReference type="Gene3D" id="1.10.357.10">
    <property type="entry name" value="Tetracycline Repressor, domain 2"/>
    <property type="match status" value="1"/>
</dbReference>
<protein>
    <submittedName>
        <fullName evidence="7">TetR family transcriptional regulator</fullName>
    </submittedName>
</protein>
<dbReference type="PANTHER" id="PTHR30055:SF151">
    <property type="entry name" value="TRANSCRIPTIONAL REGULATORY PROTEIN"/>
    <property type="match status" value="1"/>
</dbReference>
<evidence type="ECO:0000256" key="1">
    <source>
        <dbReference type="ARBA" id="ARBA00022491"/>
    </source>
</evidence>
<dbReference type="InterPro" id="IPR001647">
    <property type="entry name" value="HTH_TetR"/>
</dbReference>
<dbReference type="KEGG" id="nah:F5544_16955"/>
<dbReference type="Proteomes" id="UP000503540">
    <property type="component" value="Chromosome"/>
</dbReference>
<keyword evidence="2" id="KW-0805">Transcription regulation</keyword>
<dbReference type="PANTHER" id="PTHR30055">
    <property type="entry name" value="HTH-TYPE TRANSCRIPTIONAL REGULATOR RUTR"/>
    <property type="match status" value="1"/>
</dbReference>
<proteinExistence type="predicted"/>
<dbReference type="InterPro" id="IPR004111">
    <property type="entry name" value="Repressor_TetR_C"/>
</dbReference>
<feature type="domain" description="HTH tetR-type" evidence="6">
    <location>
        <begin position="48"/>
        <end position="108"/>
    </location>
</feature>
<dbReference type="InterPro" id="IPR050109">
    <property type="entry name" value="HTH-type_TetR-like_transc_reg"/>
</dbReference>
<keyword evidence="4" id="KW-0804">Transcription</keyword>
<organism evidence="7 8">
    <name type="scientific">Nocardia arthritidis</name>
    <dbReference type="NCBI Taxonomy" id="228602"/>
    <lineage>
        <taxon>Bacteria</taxon>
        <taxon>Bacillati</taxon>
        <taxon>Actinomycetota</taxon>
        <taxon>Actinomycetes</taxon>
        <taxon>Mycobacteriales</taxon>
        <taxon>Nocardiaceae</taxon>
        <taxon>Nocardia</taxon>
    </lineage>
</organism>
<evidence type="ECO:0000256" key="3">
    <source>
        <dbReference type="ARBA" id="ARBA00023125"/>
    </source>
</evidence>
<dbReference type="EMBL" id="CP046172">
    <property type="protein sequence ID" value="QIS11270.1"/>
    <property type="molecule type" value="Genomic_DNA"/>
</dbReference>
<dbReference type="PRINTS" id="PR00400">
    <property type="entry name" value="TETREPRESSOR"/>
</dbReference>
<gene>
    <name evidence="7" type="ORF">F5544_16955</name>
</gene>
<feature type="DNA-binding region" description="H-T-H motif" evidence="5">
    <location>
        <begin position="71"/>
        <end position="90"/>
    </location>
</feature>
<evidence type="ECO:0000313" key="7">
    <source>
        <dbReference type="EMBL" id="QIS11270.1"/>
    </source>
</evidence>
<reference evidence="7 8" key="1">
    <citation type="journal article" date="2019" name="ACS Chem. Biol.">
        <title>Identification and Mobilization of a Cryptic Antibiotic Biosynthesis Gene Locus from a Human-Pathogenic Nocardia Isolate.</title>
        <authorList>
            <person name="Herisse M."/>
            <person name="Ishida K."/>
            <person name="Porter J.L."/>
            <person name="Howden B."/>
            <person name="Hertweck C."/>
            <person name="Stinear T.P."/>
            <person name="Pidot S.J."/>
        </authorList>
    </citation>
    <scope>NUCLEOTIDE SEQUENCE [LARGE SCALE GENOMIC DNA]</scope>
    <source>
        <strain evidence="7 8">AUSMDU00012717</strain>
    </source>
</reference>
<keyword evidence="1" id="KW-0678">Repressor</keyword>
<dbReference type="SUPFAM" id="SSF48498">
    <property type="entry name" value="Tetracyclin repressor-like, C-terminal domain"/>
    <property type="match status" value="1"/>
</dbReference>
<keyword evidence="8" id="KW-1185">Reference proteome</keyword>